<evidence type="ECO:0000313" key="1">
    <source>
        <dbReference type="EMBL" id="CAA9409116.1"/>
    </source>
</evidence>
<protein>
    <submittedName>
        <fullName evidence="1">Uncharacterized protein</fullName>
    </submittedName>
</protein>
<dbReference type="AlphaFoldDB" id="A0A6J4P8G4"/>
<dbReference type="EMBL" id="CADCTZ010001631">
    <property type="protein sequence ID" value="CAA9409116.1"/>
    <property type="molecule type" value="Genomic_DNA"/>
</dbReference>
<accession>A0A6J4P8G4</accession>
<proteinExistence type="predicted"/>
<gene>
    <name evidence="1" type="ORF">AVDCRST_MAG84-6522</name>
</gene>
<reference evidence="1" key="1">
    <citation type="submission" date="2020-02" db="EMBL/GenBank/DDBJ databases">
        <authorList>
            <person name="Meier V. D."/>
        </authorList>
    </citation>
    <scope>NUCLEOTIDE SEQUENCE</scope>
    <source>
        <strain evidence="1">AVDCRST_MAG84</strain>
    </source>
</reference>
<name>A0A6J4P8G4_9CYAN</name>
<organism evidence="1">
    <name type="scientific">uncultured Microcoleus sp</name>
    <dbReference type="NCBI Taxonomy" id="259945"/>
    <lineage>
        <taxon>Bacteria</taxon>
        <taxon>Bacillati</taxon>
        <taxon>Cyanobacteriota</taxon>
        <taxon>Cyanophyceae</taxon>
        <taxon>Oscillatoriophycideae</taxon>
        <taxon>Oscillatoriales</taxon>
        <taxon>Microcoleaceae</taxon>
        <taxon>Microcoleus</taxon>
        <taxon>environmental samples</taxon>
    </lineage>
</organism>
<sequence length="80" mass="9410">MRTFLIAKIFAEDCFFFICCFFLPARSRERRKPKGAAGPSSFCYKYNQRSLKDCPIAEMLDRLLDQTYDLPRSRTFPLTV</sequence>